<dbReference type="Gene3D" id="3.90.25.10">
    <property type="entry name" value="UDP-galactose 4-epimerase, domain 1"/>
    <property type="match status" value="1"/>
</dbReference>
<name>A0ABP7QR85_9ACTN</name>
<dbReference type="PANTHER" id="PTHR43162">
    <property type="match status" value="1"/>
</dbReference>
<dbReference type="SUPFAM" id="SSF51735">
    <property type="entry name" value="NAD(P)-binding Rossmann-fold domains"/>
    <property type="match status" value="1"/>
</dbReference>
<evidence type="ECO:0000313" key="3">
    <source>
        <dbReference type="EMBL" id="GAA3986858.1"/>
    </source>
</evidence>
<proteinExistence type="predicted"/>
<feature type="compositionally biased region" description="Basic and acidic residues" evidence="1">
    <location>
        <begin position="25"/>
        <end position="38"/>
    </location>
</feature>
<comment type="caution">
    <text evidence="3">The sequence shown here is derived from an EMBL/GenBank/DDBJ whole genome shotgun (WGS) entry which is preliminary data.</text>
</comment>
<feature type="domain" description="NAD(P)-binding" evidence="2">
    <location>
        <begin position="47"/>
        <end position="218"/>
    </location>
</feature>
<dbReference type="Gene3D" id="3.40.50.720">
    <property type="entry name" value="NAD(P)-binding Rossmann-like Domain"/>
    <property type="match status" value="1"/>
</dbReference>
<dbReference type="PANTHER" id="PTHR43162:SF1">
    <property type="entry name" value="PRESTALK A DIFFERENTIATION PROTEIN A"/>
    <property type="match status" value="1"/>
</dbReference>
<evidence type="ECO:0000313" key="4">
    <source>
        <dbReference type="Proteomes" id="UP001500456"/>
    </source>
</evidence>
<feature type="region of interest" description="Disordered" evidence="1">
    <location>
        <begin position="1"/>
        <end position="38"/>
    </location>
</feature>
<dbReference type="EMBL" id="BAAAZX010000004">
    <property type="protein sequence ID" value="GAA3986858.1"/>
    <property type="molecule type" value="Genomic_DNA"/>
</dbReference>
<sequence length="319" mass="33688">MPQTFSPYRTKTVRTLVPPAPAPQDGHETRAGHGPGREGDRVILVTGATGNVGAELVGALAEAGRPVRALSRTGRTDGLPSGAAGVEAVAGDLNRPKTVRDALDGVTALFLMPGYGGQRQVLADARDAGVERVVLLSGKSAGTGDTANAVAGYLIDAETAVRESGLAWTCLRPTSFMSNALQLADQIRKGDTVRVPFPDVYTTDIDPYDIAQAALSALLSDEFAGRALELTGPEALLPADRVRVLGEVLGRDLRAVGLTHEETRAELEARMPTPYVDAFFAFFVDGTLDESVVLRTVQEVTGRAPRAFADWARAHADAF</sequence>
<dbReference type="InterPro" id="IPR016040">
    <property type="entry name" value="NAD(P)-bd_dom"/>
</dbReference>
<organism evidence="3 4">
    <name type="scientific">Streptomyces plumbiresistens</name>
    <dbReference type="NCBI Taxonomy" id="511811"/>
    <lineage>
        <taxon>Bacteria</taxon>
        <taxon>Bacillati</taxon>
        <taxon>Actinomycetota</taxon>
        <taxon>Actinomycetes</taxon>
        <taxon>Kitasatosporales</taxon>
        <taxon>Streptomycetaceae</taxon>
        <taxon>Streptomyces</taxon>
    </lineage>
</organism>
<evidence type="ECO:0000259" key="2">
    <source>
        <dbReference type="Pfam" id="PF13460"/>
    </source>
</evidence>
<reference evidence="4" key="1">
    <citation type="journal article" date="2019" name="Int. J. Syst. Evol. Microbiol.">
        <title>The Global Catalogue of Microorganisms (GCM) 10K type strain sequencing project: providing services to taxonomists for standard genome sequencing and annotation.</title>
        <authorList>
            <consortium name="The Broad Institute Genomics Platform"/>
            <consortium name="The Broad Institute Genome Sequencing Center for Infectious Disease"/>
            <person name="Wu L."/>
            <person name="Ma J."/>
        </authorList>
    </citation>
    <scope>NUCLEOTIDE SEQUENCE [LARGE SCALE GENOMIC DNA]</scope>
    <source>
        <strain evidence="4">JCM 16924</strain>
    </source>
</reference>
<dbReference type="InterPro" id="IPR036291">
    <property type="entry name" value="NAD(P)-bd_dom_sf"/>
</dbReference>
<accession>A0ABP7QR85</accession>
<evidence type="ECO:0000256" key="1">
    <source>
        <dbReference type="SAM" id="MobiDB-lite"/>
    </source>
</evidence>
<dbReference type="Pfam" id="PF13460">
    <property type="entry name" value="NAD_binding_10"/>
    <property type="match status" value="1"/>
</dbReference>
<protein>
    <submittedName>
        <fullName evidence="3">NAD(P)H-binding protein</fullName>
    </submittedName>
</protein>
<dbReference type="Proteomes" id="UP001500456">
    <property type="component" value="Unassembled WGS sequence"/>
</dbReference>
<dbReference type="InterPro" id="IPR051604">
    <property type="entry name" value="Ergot_Alk_Oxidoreductase"/>
</dbReference>
<keyword evidence="4" id="KW-1185">Reference proteome</keyword>
<gene>
    <name evidence="3" type="ORF">GCM10022232_19960</name>
</gene>